<dbReference type="InterPro" id="IPR043129">
    <property type="entry name" value="ATPase_NBD"/>
</dbReference>
<dbReference type="GO" id="GO:0006096">
    <property type="term" value="P:glycolytic process"/>
    <property type="evidence" value="ECO:0007669"/>
    <property type="project" value="InterPro"/>
</dbReference>
<dbReference type="PANTHER" id="PTHR18964:SF149">
    <property type="entry name" value="BIFUNCTIONAL UDP-N-ACETYLGLUCOSAMINE 2-EPIMERASE_N-ACETYLMANNOSAMINE KINASE"/>
    <property type="match status" value="1"/>
</dbReference>
<protein>
    <recommendedName>
        <fullName evidence="3">Glucokinase</fullName>
        <ecNumber evidence="2">2.7.1.2</ecNumber>
    </recommendedName>
    <alternativeName>
        <fullName evidence="8">Glucose kinase</fullName>
    </alternativeName>
</protein>
<keyword evidence="5" id="KW-0547">Nucleotide-binding</keyword>
<dbReference type="InterPro" id="IPR000600">
    <property type="entry name" value="ROK"/>
</dbReference>
<reference evidence="9" key="1">
    <citation type="journal article" date="2021" name="PeerJ">
        <title>Extensive microbial diversity within the chicken gut microbiome revealed by metagenomics and culture.</title>
        <authorList>
            <person name="Gilroy R."/>
            <person name="Ravi A."/>
            <person name="Getino M."/>
            <person name="Pursley I."/>
            <person name="Horton D.L."/>
            <person name="Alikhan N.F."/>
            <person name="Baker D."/>
            <person name="Gharbi K."/>
            <person name="Hall N."/>
            <person name="Watson M."/>
            <person name="Adriaenssens E.M."/>
            <person name="Foster-Nyarko E."/>
            <person name="Jarju S."/>
            <person name="Secka A."/>
            <person name="Antonio M."/>
            <person name="Oren A."/>
            <person name="Chaudhuri R.R."/>
            <person name="La Ragione R."/>
            <person name="Hildebrand F."/>
            <person name="Pallen M.J."/>
        </authorList>
    </citation>
    <scope>NUCLEOTIDE SEQUENCE</scope>
    <source>
        <strain evidence="9">ChiSjej1B19-5720</strain>
    </source>
</reference>
<evidence type="ECO:0000256" key="6">
    <source>
        <dbReference type="ARBA" id="ARBA00022777"/>
    </source>
</evidence>
<organism evidence="9 10">
    <name type="scientific">Candidatus Blautia faecavium</name>
    <dbReference type="NCBI Taxonomy" id="2838487"/>
    <lineage>
        <taxon>Bacteria</taxon>
        <taxon>Bacillati</taxon>
        <taxon>Bacillota</taxon>
        <taxon>Clostridia</taxon>
        <taxon>Lachnospirales</taxon>
        <taxon>Lachnospiraceae</taxon>
        <taxon>Blautia</taxon>
    </lineage>
</organism>
<evidence type="ECO:0000313" key="10">
    <source>
        <dbReference type="Proteomes" id="UP000823842"/>
    </source>
</evidence>
<keyword evidence="6" id="KW-0418">Kinase</keyword>
<evidence type="ECO:0000256" key="4">
    <source>
        <dbReference type="ARBA" id="ARBA00022679"/>
    </source>
</evidence>
<dbReference type="EC" id="2.7.1.2" evidence="2"/>
<dbReference type="NCBIfam" id="TIGR00744">
    <property type="entry name" value="ROK_glcA_fam"/>
    <property type="match status" value="1"/>
</dbReference>
<dbReference type="AlphaFoldDB" id="A0A9D2LQR2"/>
<evidence type="ECO:0000256" key="5">
    <source>
        <dbReference type="ARBA" id="ARBA00022741"/>
    </source>
</evidence>
<gene>
    <name evidence="9" type="ORF">IAA06_01810</name>
</gene>
<evidence type="ECO:0000256" key="1">
    <source>
        <dbReference type="ARBA" id="ARBA00006479"/>
    </source>
</evidence>
<dbReference type="InterPro" id="IPR004654">
    <property type="entry name" value="ROK_glcA"/>
</dbReference>
<dbReference type="GO" id="GO:0005737">
    <property type="term" value="C:cytoplasm"/>
    <property type="evidence" value="ECO:0007669"/>
    <property type="project" value="InterPro"/>
</dbReference>
<evidence type="ECO:0000313" key="9">
    <source>
        <dbReference type="EMBL" id="HJB27515.1"/>
    </source>
</evidence>
<dbReference type="SUPFAM" id="SSF53067">
    <property type="entry name" value="Actin-like ATPase domain"/>
    <property type="match status" value="1"/>
</dbReference>
<name>A0A9D2LQR2_9FIRM</name>
<evidence type="ECO:0000256" key="3">
    <source>
        <dbReference type="ARBA" id="ARBA00014701"/>
    </source>
</evidence>
<comment type="caution">
    <text evidence="9">The sequence shown here is derived from an EMBL/GenBank/DDBJ whole genome shotgun (WGS) entry which is preliminary data.</text>
</comment>
<keyword evidence="4 9" id="KW-0808">Transferase</keyword>
<proteinExistence type="inferred from homology"/>
<dbReference type="Gene3D" id="3.30.420.40">
    <property type="match status" value="2"/>
</dbReference>
<dbReference type="GO" id="GO:0004340">
    <property type="term" value="F:glucokinase activity"/>
    <property type="evidence" value="ECO:0007669"/>
    <property type="project" value="UniProtKB-EC"/>
</dbReference>
<sequence>MSAYCFGIDIGGTSVKCGLFLTDGTLVEKWEIPTRTENKGEGILPDIADTIKKKLEERKIAKDEVEGVGFGVPGPVNSKGVVLGAVNLFWGNKEAAKELSELTGLPAKVGNDANVAALGEAWKGAAEGAKNIILATLGTGVGGGIIVDGKILYGAHGAGGEIGHANINHQETESCNCGNKGCLEQVASATGIVRVAKKYLAASSEESSLRKIKNISAKSVLDAYKAGDKLAEKIMEKVGEDLGGALAIFSCVVDPEAIVIGGGVSRAGQPLLDCIQKYYKKYAFNVCKDTPIVAAKLGNDAGIYGAARLVIKEM</sequence>
<evidence type="ECO:0000256" key="8">
    <source>
        <dbReference type="ARBA" id="ARBA00032386"/>
    </source>
</evidence>
<dbReference type="Proteomes" id="UP000823842">
    <property type="component" value="Unassembled WGS sequence"/>
</dbReference>
<dbReference type="InterPro" id="IPR049874">
    <property type="entry name" value="ROK_cs"/>
</dbReference>
<comment type="similarity">
    <text evidence="1">Belongs to the ROK (NagC/XylR) family.</text>
</comment>
<evidence type="ECO:0000256" key="2">
    <source>
        <dbReference type="ARBA" id="ARBA00012323"/>
    </source>
</evidence>
<dbReference type="PANTHER" id="PTHR18964">
    <property type="entry name" value="ROK (REPRESSOR, ORF, KINASE) FAMILY"/>
    <property type="match status" value="1"/>
</dbReference>
<dbReference type="Pfam" id="PF00480">
    <property type="entry name" value="ROK"/>
    <property type="match status" value="1"/>
</dbReference>
<evidence type="ECO:0000256" key="7">
    <source>
        <dbReference type="ARBA" id="ARBA00022840"/>
    </source>
</evidence>
<keyword evidence="7" id="KW-0067">ATP-binding</keyword>
<dbReference type="GO" id="GO:0005524">
    <property type="term" value="F:ATP binding"/>
    <property type="evidence" value="ECO:0007669"/>
    <property type="project" value="UniProtKB-KW"/>
</dbReference>
<dbReference type="EMBL" id="DWYZ01000043">
    <property type="protein sequence ID" value="HJB27515.1"/>
    <property type="molecule type" value="Genomic_DNA"/>
</dbReference>
<reference evidence="9" key="2">
    <citation type="submission" date="2021-04" db="EMBL/GenBank/DDBJ databases">
        <authorList>
            <person name="Gilroy R."/>
        </authorList>
    </citation>
    <scope>NUCLEOTIDE SEQUENCE</scope>
    <source>
        <strain evidence="9">ChiSjej1B19-5720</strain>
    </source>
</reference>
<dbReference type="PROSITE" id="PS01125">
    <property type="entry name" value="ROK"/>
    <property type="match status" value="1"/>
</dbReference>
<accession>A0A9D2LQR2</accession>